<feature type="coiled-coil region" evidence="1">
    <location>
        <begin position="72"/>
        <end position="99"/>
    </location>
</feature>
<evidence type="ECO:0000256" key="1">
    <source>
        <dbReference type="SAM" id="Coils"/>
    </source>
</evidence>
<dbReference type="PANTHER" id="PTHR31328:SF2">
    <property type="entry name" value="BIOGENESIS OF LYSOSOME-RELATED ORGANELLES COMPLEX 1 SUBUNIT 6"/>
    <property type="match status" value="1"/>
</dbReference>
<keyword evidence="1" id="KW-0175">Coiled coil</keyword>
<comment type="caution">
    <text evidence="2">The sequence shown here is derived from an EMBL/GenBank/DDBJ whole genome shotgun (WGS) entry which is preliminary data.</text>
</comment>
<gene>
    <name evidence="2" type="ORF">FMOSSE_LOCUS6765</name>
</gene>
<feature type="coiled-coil region" evidence="1">
    <location>
        <begin position="137"/>
        <end position="164"/>
    </location>
</feature>
<evidence type="ECO:0000313" key="2">
    <source>
        <dbReference type="EMBL" id="CAG8557013.1"/>
    </source>
</evidence>
<proteinExistence type="predicted"/>
<dbReference type="Proteomes" id="UP000789375">
    <property type="component" value="Unassembled WGS sequence"/>
</dbReference>
<dbReference type="Pfam" id="PF14712">
    <property type="entry name" value="Snapin_Pallidin"/>
    <property type="match status" value="1"/>
</dbReference>
<evidence type="ECO:0000313" key="3">
    <source>
        <dbReference type="Proteomes" id="UP000789375"/>
    </source>
</evidence>
<protein>
    <submittedName>
        <fullName evidence="2">5076_t:CDS:1</fullName>
    </submittedName>
</protein>
<keyword evidence="3" id="KW-1185">Reference proteome</keyword>
<dbReference type="GO" id="GO:0030133">
    <property type="term" value="C:transport vesicle"/>
    <property type="evidence" value="ECO:0007669"/>
    <property type="project" value="TreeGrafter"/>
</dbReference>
<name>A0A9N9B6D4_FUNMO</name>
<dbReference type="InterPro" id="IPR028119">
    <property type="entry name" value="Snapin/Pallidin/Snn1"/>
</dbReference>
<sequence length="208" mass="23746">MSNDTISLETAVETAALTILDFVVPDASFTLFPENTPARKVEGSRAKELSEKIDPAIPMLSEGFLAHVIPTIAQVEEQLRELEQKQKLLLDELKTTNIKMENQDHYEYIALSFSKIPKYNSKLQNIRSTMLSMLLRSKNLKQRVAQLKIMKEQQLAQIAKFQKRERNFDQTVLAAKVVEQIEFDSFSSSSITESKIHRNISSEKDAEE</sequence>
<dbReference type="PANTHER" id="PTHR31328">
    <property type="entry name" value="BIOGENESIS OF LYSOSOME-RELATED ORGANELLES COMPLEX 1 SUBUNIT 6"/>
    <property type="match status" value="1"/>
</dbReference>
<accession>A0A9N9B6D4</accession>
<organism evidence="2 3">
    <name type="scientific">Funneliformis mosseae</name>
    <name type="common">Endomycorrhizal fungus</name>
    <name type="synonym">Glomus mosseae</name>
    <dbReference type="NCBI Taxonomy" id="27381"/>
    <lineage>
        <taxon>Eukaryota</taxon>
        <taxon>Fungi</taxon>
        <taxon>Fungi incertae sedis</taxon>
        <taxon>Mucoromycota</taxon>
        <taxon>Glomeromycotina</taxon>
        <taxon>Glomeromycetes</taxon>
        <taxon>Glomerales</taxon>
        <taxon>Glomeraceae</taxon>
        <taxon>Funneliformis</taxon>
    </lineage>
</organism>
<dbReference type="EMBL" id="CAJVPP010001460">
    <property type="protein sequence ID" value="CAG8557013.1"/>
    <property type="molecule type" value="Genomic_DNA"/>
</dbReference>
<reference evidence="2" key="1">
    <citation type="submission" date="2021-06" db="EMBL/GenBank/DDBJ databases">
        <authorList>
            <person name="Kallberg Y."/>
            <person name="Tangrot J."/>
            <person name="Rosling A."/>
        </authorList>
    </citation>
    <scope>NUCLEOTIDE SEQUENCE</scope>
    <source>
        <strain evidence="2">87-6 pot B 2015</strain>
    </source>
</reference>
<dbReference type="GO" id="GO:0031083">
    <property type="term" value="C:BLOC-1 complex"/>
    <property type="evidence" value="ECO:0007669"/>
    <property type="project" value="TreeGrafter"/>
</dbReference>
<dbReference type="AlphaFoldDB" id="A0A9N9B6D4"/>